<dbReference type="InterPro" id="IPR016024">
    <property type="entry name" value="ARM-type_fold"/>
</dbReference>
<dbReference type="Pfam" id="PF23579">
    <property type="entry name" value="ARM_TBCD"/>
    <property type="match status" value="1"/>
</dbReference>
<dbReference type="SUPFAM" id="SSF48371">
    <property type="entry name" value="ARM repeat"/>
    <property type="match status" value="1"/>
</dbReference>
<accession>A0A166U791</accession>
<dbReference type="InterPro" id="IPR022577">
    <property type="entry name" value="TBCD_C"/>
</dbReference>
<dbReference type="EMBL" id="AZGY01000002">
    <property type="protein sequence ID" value="OAA32144.1"/>
    <property type="molecule type" value="Genomic_DNA"/>
</dbReference>
<dbReference type="Proteomes" id="UP000078544">
    <property type="component" value="Unassembled WGS sequence"/>
</dbReference>
<proteinExistence type="predicted"/>
<dbReference type="Gene3D" id="1.25.10.10">
    <property type="entry name" value="Leucine-rich Repeat Variant"/>
    <property type="match status" value="1"/>
</dbReference>
<dbReference type="PANTHER" id="PTHR12658:SF0">
    <property type="entry name" value="TUBULIN-SPECIFIC CHAPERONE D"/>
    <property type="match status" value="1"/>
</dbReference>
<dbReference type="GO" id="GO:0005096">
    <property type="term" value="F:GTPase activator activity"/>
    <property type="evidence" value="ECO:0007669"/>
    <property type="project" value="InterPro"/>
</dbReference>
<dbReference type="GO" id="GO:0048487">
    <property type="term" value="F:beta-tubulin binding"/>
    <property type="evidence" value="ECO:0007669"/>
    <property type="project" value="InterPro"/>
</dbReference>
<dbReference type="InterPro" id="IPR058033">
    <property type="entry name" value="ARM_TBCD_2nd"/>
</dbReference>
<evidence type="ECO:0000313" key="5">
    <source>
        <dbReference type="Proteomes" id="UP000078544"/>
    </source>
</evidence>
<dbReference type="InterPro" id="IPR011989">
    <property type="entry name" value="ARM-like"/>
</dbReference>
<name>A0A166U791_9HYPO</name>
<feature type="domain" description="Tubulin-folding cofactor D ARM repeats" evidence="3">
    <location>
        <begin position="354"/>
        <end position="562"/>
    </location>
</feature>
<dbReference type="STRING" id="1081109.A0A166U791"/>
<reference evidence="4 5" key="1">
    <citation type="journal article" date="2016" name="Genome Biol. Evol.">
        <title>Divergent and convergent evolution of fungal pathogenicity.</title>
        <authorList>
            <person name="Shang Y."/>
            <person name="Xiao G."/>
            <person name="Zheng P."/>
            <person name="Cen K."/>
            <person name="Zhan S."/>
            <person name="Wang C."/>
        </authorList>
    </citation>
    <scope>NUCLEOTIDE SEQUENCE [LARGE SCALE GENOMIC DNA]</scope>
    <source>
        <strain evidence="4 5">RCEF 2490</strain>
    </source>
</reference>
<evidence type="ECO:0000313" key="4">
    <source>
        <dbReference type="EMBL" id="OAA32144.1"/>
    </source>
</evidence>
<dbReference type="Pfam" id="PF12612">
    <property type="entry name" value="TFCD_C"/>
    <property type="match status" value="1"/>
</dbReference>
<evidence type="ECO:0000256" key="1">
    <source>
        <dbReference type="ARBA" id="ARBA00023186"/>
    </source>
</evidence>
<evidence type="ECO:0000259" key="3">
    <source>
        <dbReference type="Pfam" id="PF25767"/>
    </source>
</evidence>
<organism evidence="4 5">
    <name type="scientific">Moelleriella libera RCEF 2490</name>
    <dbReference type="NCBI Taxonomy" id="1081109"/>
    <lineage>
        <taxon>Eukaryota</taxon>
        <taxon>Fungi</taxon>
        <taxon>Dikarya</taxon>
        <taxon>Ascomycota</taxon>
        <taxon>Pezizomycotina</taxon>
        <taxon>Sordariomycetes</taxon>
        <taxon>Hypocreomycetidae</taxon>
        <taxon>Hypocreales</taxon>
        <taxon>Clavicipitaceae</taxon>
        <taxon>Moelleriella</taxon>
    </lineage>
</organism>
<gene>
    <name evidence="4" type="ORF">AAL_01476</name>
</gene>
<dbReference type="GO" id="GO:0000226">
    <property type="term" value="P:microtubule cytoskeleton organization"/>
    <property type="evidence" value="ECO:0007669"/>
    <property type="project" value="TreeGrafter"/>
</dbReference>
<evidence type="ECO:0000259" key="2">
    <source>
        <dbReference type="Pfam" id="PF12612"/>
    </source>
</evidence>
<dbReference type="GO" id="GO:0007023">
    <property type="term" value="P:post-chaperonin tubulin folding pathway"/>
    <property type="evidence" value="ECO:0007669"/>
    <property type="project" value="InterPro"/>
</dbReference>
<dbReference type="Pfam" id="PF25767">
    <property type="entry name" value="ARM_TBCD_2nd"/>
    <property type="match status" value="1"/>
</dbReference>
<comment type="caution">
    <text evidence="4">The sequence shown here is derived from an EMBL/GenBank/DDBJ whole genome shotgun (WGS) entry which is preliminary data.</text>
</comment>
<keyword evidence="1" id="KW-0143">Chaperone</keyword>
<dbReference type="InterPro" id="IPR033162">
    <property type="entry name" value="TBCD"/>
</dbReference>
<sequence>MDAPETDFDVKLQKVSSDLLADLDKALMTALRKPIANGGTRVRLFVRARETFKSTTEVLDMFQELPQLLDPHLSRWIPLLAESFLEYIQVRHRAKKAPGKSSLLVPADYAICRILYAFCKVRGEKVVIRFLNVETKYLELLLSALEESEERSDQGSKPAWEWEQRYVVLLWLSHLLLAPFDLATISTLDMEAHKNAPILGFEWPGELPGITMRALPLAVKYLSVPGKEKDAAKALLVRIAMRRDMQKQGVMDALVRWAMSSLRPRKDCPPASIYHYLGVLSFLAGVLRSAAETSDMDQHLASIFYCVYDITLGANDVSRGIVKLAIVRKTILKVMRSVTVAFLRQPLQILAHGELVETAIGYFLDSTSDNDTPVRLAASKALSIITLKLDPSMASQVVEAVLESLNRNVLWGKTADERPVRDLSAVNNLEWHGLVLTLSHLLYRRSPPADQLSDIIHALRLGLAFEQRSTSGGSIGANVRDAACFGIWALARRYNTKELLAVPTTAMLKERTHSASCSILQVLATDLVVTASFDPAGNIRRGASAALQELIGRHPDTVDRGIEVVQTVDYHAVARRSRAIDEVATKAAELSTQYGEALIDAVVDWRGIGDVDAQSRRAAAAGFGKLCAQMALHDGQPGAGFTPHVQMIARRLGSLVKRQVEERHGLLLCFAALLEKMTQSALDGLIPCEMGDSLCELITSAVSDILDDYRQTNYRKPELIAEGTSRLLTCALPIIELPGLGQDVVRSLTLGLNSSSIAHLRNLSLVSGQIAGKLSSRHIAKMLSLSRAAIPAWLGRSEPEVFEPAAAAAIMVMLFSSQQDSQQLLQEWVMIVATKPASRTASTGQGYFHALAMAQMTAQKSEEHVGSTAASQAILERWARDNDTNTRMTILQSLTRSGLLQDEPLLFLDLLFSGLNDYTTNARGDVGSHVRVHALRAVRSLLAHSDSLLSRSELASNLATKVFPSILRLSAEKLDRVRPEAQAAVPLMMRESAGKAFVELTFSSKQYFRSLLDLVMSDALIDSLVGVGIEQKTMWMNDLMAGFVSSADTGNDDLVIASREALTDFCQACPKHPGLVCSSLVQNLRTYHGDDRVAVPTLEITAFLHHVDLFQITQGINLRQLCLATQRAGFKTGNVRKLTACVKVYGAIATMDAGSADEAIAEGVSEAKKRLGALMFHPWPRVRSAVVDEIWGVAGFGEAKAAAQDDDGVKLTGVDWSMASREQIWAATQVLGDAVRREGRAR</sequence>
<keyword evidence="5" id="KW-1185">Reference proteome</keyword>
<feature type="domain" description="Tubulin-folding cofactor D C-terminal" evidence="2">
    <location>
        <begin position="961"/>
        <end position="1137"/>
    </location>
</feature>
<dbReference type="OrthoDB" id="10253476at2759"/>
<dbReference type="PANTHER" id="PTHR12658">
    <property type="entry name" value="BETA-TUBULIN COFACTOR D"/>
    <property type="match status" value="1"/>
</dbReference>
<protein>
    <submittedName>
        <fullName evidence="4">Beta-tubulin cofactor d</fullName>
    </submittedName>
</protein>
<dbReference type="AlphaFoldDB" id="A0A166U791"/>
<dbReference type="GO" id="GO:0007021">
    <property type="term" value="P:tubulin complex assembly"/>
    <property type="evidence" value="ECO:0007669"/>
    <property type="project" value="InterPro"/>
</dbReference>